<dbReference type="InParanoid" id="A0A194R1W6"/>
<dbReference type="Pfam" id="PF04791">
    <property type="entry name" value="LMBR1"/>
    <property type="match status" value="3"/>
</dbReference>
<dbReference type="FunCoup" id="A0A194R1W6">
    <property type="interactions" value="1191"/>
</dbReference>
<keyword evidence="5 7" id="KW-0472">Membrane</keyword>
<feature type="transmembrane region" description="Helical" evidence="7">
    <location>
        <begin position="478"/>
        <end position="497"/>
    </location>
</feature>
<dbReference type="PANTHER" id="PTHR21355">
    <property type="entry name" value="G-PROTEIN COUPLED RECEPTOR-ASSOCIATED PROTEIN LMBRD2"/>
    <property type="match status" value="1"/>
</dbReference>
<comment type="subcellular location">
    <subcellularLocation>
        <location evidence="1">Membrane</location>
        <topology evidence="1">Multi-pass membrane protein</topology>
    </subcellularLocation>
</comment>
<reference evidence="8 9" key="1">
    <citation type="journal article" date="2015" name="Nat. Commun.">
        <title>Outbred genome sequencing and CRISPR/Cas9 gene editing in butterflies.</title>
        <authorList>
            <person name="Li X."/>
            <person name="Fan D."/>
            <person name="Zhang W."/>
            <person name="Liu G."/>
            <person name="Zhang L."/>
            <person name="Zhao L."/>
            <person name="Fang X."/>
            <person name="Chen L."/>
            <person name="Dong Y."/>
            <person name="Chen Y."/>
            <person name="Ding Y."/>
            <person name="Zhao R."/>
            <person name="Feng M."/>
            <person name="Zhu Y."/>
            <person name="Feng Y."/>
            <person name="Jiang X."/>
            <person name="Zhu D."/>
            <person name="Xiang H."/>
            <person name="Feng X."/>
            <person name="Li S."/>
            <person name="Wang J."/>
            <person name="Zhang G."/>
            <person name="Kronforst M.R."/>
            <person name="Wang W."/>
        </authorList>
    </citation>
    <scope>NUCLEOTIDE SEQUENCE [LARGE SCALE GENOMIC DNA]</scope>
    <source>
        <strain evidence="8">Ya'a_city_454_Pm</strain>
        <tissue evidence="8">Whole body</tissue>
    </source>
</reference>
<evidence type="ECO:0000256" key="5">
    <source>
        <dbReference type="ARBA" id="ARBA00023136"/>
    </source>
</evidence>
<dbReference type="AlphaFoldDB" id="A0A194R1W6"/>
<dbReference type="STRING" id="76193.A0A194R1W6"/>
<organism evidence="8 9">
    <name type="scientific">Papilio machaon</name>
    <name type="common">Old World swallowtail butterfly</name>
    <dbReference type="NCBI Taxonomy" id="76193"/>
    <lineage>
        <taxon>Eukaryota</taxon>
        <taxon>Metazoa</taxon>
        <taxon>Ecdysozoa</taxon>
        <taxon>Arthropoda</taxon>
        <taxon>Hexapoda</taxon>
        <taxon>Insecta</taxon>
        <taxon>Pterygota</taxon>
        <taxon>Neoptera</taxon>
        <taxon>Endopterygota</taxon>
        <taxon>Lepidoptera</taxon>
        <taxon>Glossata</taxon>
        <taxon>Ditrysia</taxon>
        <taxon>Papilionoidea</taxon>
        <taxon>Papilionidae</taxon>
        <taxon>Papilioninae</taxon>
        <taxon>Papilio</taxon>
    </lineage>
</organism>
<feature type="transmembrane region" description="Helical" evidence="7">
    <location>
        <begin position="858"/>
        <end position="877"/>
    </location>
</feature>
<feature type="transmembrane region" description="Helical" evidence="7">
    <location>
        <begin position="718"/>
        <end position="738"/>
    </location>
</feature>
<feature type="transmembrane region" description="Helical" evidence="7">
    <location>
        <begin position="32"/>
        <end position="52"/>
    </location>
</feature>
<gene>
    <name evidence="8" type="ORF">RR48_14884</name>
</gene>
<dbReference type="InterPro" id="IPR006876">
    <property type="entry name" value="LMBR1-like_membr_prot"/>
</dbReference>
<evidence type="ECO:0000256" key="2">
    <source>
        <dbReference type="ARBA" id="ARBA00010487"/>
    </source>
</evidence>
<feature type="transmembrane region" description="Helical" evidence="7">
    <location>
        <begin position="148"/>
        <end position="167"/>
    </location>
</feature>
<feature type="transmembrane region" description="Helical" evidence="7">
    <location>
        <begin position="378"/>
        <end position="401"/>
    </location>
</feature>
<sequence length="992" mass="113831">MAYTLFVIEIISAFILAATLLYRYGDCYRNHILVTVSVLIAWTFSFVIMFILPLDVSSTVYRQCLQEDNSTSPLVVQANVSSTESPVPGHCQKPWSYVPDSVFPNLWRVVYWTSQCLTWLIMPMMQSYSKAGDFTVKGKLKSALVDNAIYYGSYLLICGILLIYIALKPGVYLDGPKIKAIASSASNTWGLFLLILLLGYALVEVPRNLWNNSKKNYTLTYSYFKIAKLSTDKCEAEETVDDILDSLNSVIAAVGPGHPLHRHVETIVQKLPIQLRDRLNSRVAPERPTPPSFKSLVNLHKKTIKALHVLQRTETQWGLMLERILHLEDVANNSRAPDRRFQHTFHTPRPRLQRILYPPILAEPILARVQRTALYFSLIRGHSSVSTLIIGYMFYCAYSTVLKIRVLNLYYLAPHHQTNEYSLIFSGMLVCRLTPAMCLNFLSLVHMDSHVIKQRIMETYYTQIMGHMDVLGIIAEGFNIYFPMLVVLLCAATYLSLGSRLLSLCGFQQFVGDDDLTTDLVDEGREIVKREKRKRQRAEESLSRRRDYSERYNYRTREPQDGAHTGLLNDVDSDYYVTPSPDRVGSYQTESYRGLGAPYQRAEVPYQDIDQRFGHSTLPSIRTEFEDRRRDKMTMPPRGLFDDTIKALHVLQRTETQWGLMLERILHLEDVANNSRAPDRRFQHTFHTPRPRLQRILYPPILEWYWECLLRPYFLKSLAVVTGLLSVAVVWSEVTFFCKKPVLSIFANIVIAAKDTYNYAAIVSVSTLIIGYMFYCAYSTVLKIRVLNLYYLAPHHQTNEYSLIFSGMLVCRLTPAMCLNFLSLVHMDSHVIKQRIMETYYTQIMGHMDVLGIIAEGFNIYFPMLVVLLCAATYLSLGSRLLSLCGFQQFVGDDDLTTDLVDEGREIVKRAHTGLLNDVDSDYYVTPSPDRVGSYQSESYRGLGAPYQRAEVPYQDIDQRFGDSTLPSIRTEFEDRRRDKMTMPPRGLFDDV</sequence>
<feature type="transmembrane region" description="Helical" evidence="7">
    <location>
        <begin position="6"/>
        <end position="25"/>
    </location>
</feature>
<name>A0A194R1W6_PAPMA</name>
<proteinExistence type="inferred from homology"/>
<keyword evidence="4 7" id="KW-1133">Transmembrane helix</keyword>
<feature type="transmembrane region" description="Helical" evidence="7">
    <location>
        <begin position="759"/>
        <end position="781"/>
    </location>
</feature>
<keyword evidence="3 7" id="KW-0812">Transmembrane</keyword>
<comment type="similarity">
    <text evidence="2">Belongs to the LIMR family.</text>
</comment>
<feature type="transmembrane region" description="Helical" evidence="7">
    <location>
        <begin position="187"/>
        <end position="205"/>
    </location>
</feature>
<evidence type="ECO:0000256" key="3">
    <source>
        <dbReference type="ARBA" id="ARBA00022692"/>
    </source>
</evidence>
<feature type="transmembrane region" description="Helical" evidence="7">
    <location>
        <begin position="801"/>
        <end position="825"/>
    </location>
</feature>
<accession>A0A194R1W6</accession>
<feature type="transmembrane region" description="Helical" evidence="7">
    <location>
        <begin position="421"/>
        <end position="445"/>
    </location>
</feature>
<keyword evidence="9" id="KW-1185">Reference proteome</keyword>
<protein>
    <submittedName>
        <fullName evidence="8">LMBR1 domain-containing protein 2-like</fullName>
    </submittedName>
</protein>
<evidence type="ECO:0000313" key="8">
    <source>
        <dbReference type="EMBL" id="KPJ11245.1"/>
    </source>
</evidence>
<dbReference type="InterPro" id="IPR051584">
    <property type="entry name" value="GPCR-associated_LMBR1"/>
</dbReference>
<evidence type="ECO:0000256" key="6">
    <source>
        <dbReference type="SAM" id="MobiDB-lite"/>
    </source>
</evidence>
<dbReference type="EMBL" id="KQ460883">
    <property type="protein sequence ID" value="KPJ11245.1"/>
    <property type="molecule type" value="Genomic_DNA"/>
</dbReference>
<feature type="region of interest" description="Disordered" evidence="6">
    <location>
        <begin position="531"/>
        <end position="550"/>
    </location>
</feature>
<evidence type="ECO:0000256" key="4">
    <source>
        <dbReference type="ARBA" id="ARBA00022989"/>
    </source>
</evidence>
<evidence type="ECO:0000256" key="1">
    <source>
        <dbReference type="ARBA" id="ARBA00004141"/>
    </source>
</evidence>
<evidence type="ECO:0000256" key="7">
    <source>
        <dbReference type="SAM" id="Phobius"/>
    </source>
</evidence>
<evidence type="ECO:0000313" key="9">
    <source>
        <dbReference type="Proteomes" id="UP000053240"/>
    </source>
</evidence>
<dbReference type="PANTHER" id="PTHR21355:SF0">
    <property type="entry name" value="G-PROTEIN COUPLED RECEPTOR-ASSOCIATED PROTEIN LMBRD2"/>
    <property type="match status" value="1"/>
</dbReference>
<dbReference type="Proteomes" id="UP000053240">
    <property type="component" value="Unassembled WGS sequence"/>
</dbReference>
<feature type="compositionally biased region" description="Basic and acidic residues" evidence="6">
    <location>
        <begin position="537"/>
        <end position="550"/>
    </location>
</feature>
<dbReference type="GO" id="GO:0016020">
    <property type="term" value="C:membrane"/>
    <property type="evidence" value="ECO:0007669"/>
    <property type="project" value="UniProtKB-SubCell"/>
</dbReference>